<evidence type="ECO:0000313" key="3">
    <source>
        <dbReference type="Proteomes" id="UP000770661"/>
    </source>
</evidence>
<dbReference type="AlphaFoldDB" id="A0A8J4XVS3"/>
<accession>A0A8J4XVS3</accession>
<evidence type="ECO:0000313" key="2">
    <source>
        <dbReference type="EMBL" id="KAG0714921.1"/>
    </source>
</evidence>
<comment type="caution">
    <text evidence="2">The sequence shown here is derived from an EMBL/GenBank/DDBJ whole genome shotgun (WGS) entry which is preliminary data.</text>
</comment>
<evidence type="ECO:0000256" key="1">
    <source>
        <dbReference type="SAM" id="MobiDB-lite"/>
    </source>
</evidence>
<name>A0A8J4XVS3_CHIOP</name>
<feature type="compositionally biased region" description="Low complexity" evidence="1">
    <location>
        <begin position="35"/>
        <end position="48"/>
    </location>
</feature>
<feature type="region of interest" description="Disordered" evidence="1">
    <location>
        <begin position="1"/>
        <end position="54"/>
    </location>
</feature>
<organism evidence="2 3">
    <name type="scientific">Chionoecetes opilio</name>
    <name type="common">Atlantic snow crab</name>
    <name type="synonym">Cancer opilio</name>
    <dbReference type="NCBI Taxonomy" id="41210"/>
    <lineage>
        <taxon>Eukaryota</taxon>
        <taxon>Metazoa</taxon>
        <taxon>Ecdysozoa</taxon>
        <taxon>Arthropoda</taxon>
        <taxon>Crustacea</taxon>
        <taxon>Multicrustacea</taxon>
        <taxon>Malacostraca</taxon>
        <taxon>Eumalacostraca</taxon>
        <taxon>Eucarida</taxon>
        <taxon>Decapoda</taxon>
        <taxon>Pleocyemata</taxon>
        <taxon>Brachyura</taxon>
        <taxon>Eubrachyura</taxon>
        <taxon>Majoidea</taxon>
        <taxon>Majidae</taxon>
        <taxon>Chionoecetes</taxon>
    </lineage>
</organism>
<gene>
    <name evidence="2" type="ORF">GWK47_001422</name>
</gene>
<dbReference type="Proteomes" id="UP000770661">
    <property type="component" value="Unassembled WGS sequence"/>
</dbReference>
<feature type="region of interest" description="Disordered" evidence="1">
    <location>
        <begin position="144"/>
        <end position="188"/>
    </location>
</feature>
<sequence>MPGTAVGAPSHGPLSTLPKGAERRPVKRAPHCTHHTALAAADTGAGSAQTPGNGNNGQVPGMYLRTANVPKAAKVQGGGDEPPQRQLNLAGREGVPFKARAVRVPHRRHDERVLQYRVPGGGRGYPTRITLLLGSLLANTMPRGWPSATSWRVGRRSSVAPGEGKSPEGETSPFRASRKLALQPPQKS</sequence>
<protein>
    <submittedName>
        <fullName evidence="2">Uncharacterized protein</fullName>
    </submittedName>
</protein>
<feature type="compositionally biased region" description="Basic residues" evidence="1">
    <location>
        <begin position="25"/>
        <end position="34"/>
    </location>
</feature>
<dbReference type="EMBL" id="JACEEZ010020150">
    <property type="protein sequence ID" value="KAG0714921.1"/>
    <property type="molecule type" value="Genomic_DNA"/>
</dbReference>
<proteinExistence type="predicted"/>
<reference evidence="2" key="1">
    <citation type="submission" date="2020-07" db="EMBL/GenBank/DDBJ databases">
        <title>The High-quality genome of the commercially important snow crab, Chionoecetes opilio.</title>
        <authorList>
            <person name="Jeong J.-H."/>
            <person name="Ryu S."/>
        </authorList>
    </citation>
    <scope>NUCLEOTIDE SEQUENCE</scope>
    <source>
        <strain evidence="2">MADBK_172401_WGS</strain>
        <tissue evidence="2">Digestive gland</tissue>
    </source>
</reference>
<keyword evidence="3" id="KW-1185">Reference proteome</keyword>